<keyword evidence="1" id="KW-0805">Transcription regulation</keyword>
<evidence type="ECO:0000256" key="1">
    <source>
        <dbReference type="ARBA" id="ARBA00023015"/>
    </source>
</evidence>
<dbReference type="PRINTS" id="PR00598">
    <property type="entry name" value="HTHMARR"/>
</dbReference>
<dbReference type="AlphaFoldDB" id="A0A8J3WEU1"/>
<dbReference type="EMBL" id="BOOI01000048">
    <property type="protein sequence ID" value="GIH86628.1"/>
    <property type="molecule type" value="Genomic_DNA"/>
</dbReference>
<dbReference type="Pfam" id="PF12802">
    <property type="entry name" value="MarR_2"/>
    <property type="match status" value="1"/>
</dbReference>
<dbReference type="InterPro" id="IPR036388">
    <property type="entry name" value="WH-like_DNA-bd_sf"/>
</dbReference>
<dbReference type="Proteomes" id="UP000655044">
    <property type="component" value="Unassembled WGS sequence"/>
</dbReference>
<keyword evidence="2" id="KW-0238">DNA-binding</keyword>
<comment type="caution">
    <text evidence="5">The sequence shown here is derived from an EMBL/GenBank/DDBJ whole genome shotgun (WGS) entry which is preliminary data.</text>
</comment>
<dbReference type="InterPro" id="IPR039422">
    <property type="entry name" value="MarR/SlyA-like"/>
</dbReference>
<organism evidence="5 6">
    <name type="scientific">Planobispora rosea</name>
    <dbReference type="NCBI Taxonomy" id="35762"/>
    <lineage>
        <taxon>Bacteria</taxon>
        <taxon>Bacillati</taxon>
        <taxon>Actinomycetota</taxon>
        <taxon>Actinomycetes</taxon>
        <taxon>Streptosporangiales</taxon>
        <taxon>Streptosporangiaceae</taxon>
        <taxon>Planobispora</taxon>
    </lineage>
</organism>
<keyword evidence="3" id="KW-0804">Transcription</keyword>
<dbReference type="InterPro" id="IPR023187">
    <property type="entry name" value="Tscrpt_reg_MarR-type_CS"/>
</dbReference>
<evidence type="ECO:0000313" key="5">
    <source>
        <dbReference type="EMBL" id="GIH86628.1"/>
    </source>
</evidence>
<dbReference type="PANTHER" id="PTHR33164">
    <property type="entry name" value="TRANSCRIPTIONAL REGULATOR, MARR FAMILY"/>
    <property type="match status" value="1"/>
</dbReference>
<dbReference type="GO" id="GO:0003700">
    <property type="term" value="F:DNA-binding transcription factor activity"/>
    <property type="evidence" value="ECO:0007669"/>
    <property type="project" value="InterPro"/>
</dbReference>
<dbReference type="Gene3D" id="1.10.10.10">
    <property type="entry name" value="Winged helix-like DNA-binding domain superfamily/Winged helix DNA-binding domain"/>
    <property type="match status" value="1"/>
</dbReference>
<dbReference type="GO" id="GO:0006950">
    <property type="term" value="P:response to stress"/>
    <property type="evidence" value="ECO:0007669"/>
    <property type="project" value="TreeGrafter"/>
</dbReference>
<sequence length="153" mass="17351">MTRRRGEIPLLLAMTYRAMTEALHDRIAAEGREPLRPAHGYTFRLLLDRADVTSVDLADHLGVTKQAASKIVAELEGWGYVERRPHPTDGRARVLALTDKGHAYVRHADEMWAEIEDRWAAVIGARRLDDIHHDLRAYVEEVAGGRAVLRPVW</sequence>
<reference evidence="5" key="1">
    <citation type="submission" date="2021-01" db="EMBL/GenBank/DDBJ databases">
        <title>Whole genome shotgun sequence of Planobispora rosea NBRC 15558.</title>
        <authorList>
            <person name="Komaki H."/>
            <person name="Tamura T."/>
        </authorList>
    </citation>
    <scope>NUCLEOTIDE SEQUENCE</scope>
    <source>
        <strain evidence="5">NBRC 15558</strain>
    </source>
</reference>
<dbReference type="PANTHER" id="PTHR33164:SF99">
    <property type="entry name" value="MARR FAMILY REGULATORY PROTEIN"/>
    <property type="match status" value="1"/>
</dbReference>
<dbReference type="InterPro" id="IPR036390">
    <property type="entry name" value="WH_DNA-bd_sf"/>
</dbReference>
<dbReference type="PROSITE" id="PS01117">
    <property type="entry name" value="HTH_MARR_1"/>
    <property type="match status" value="1"/>
</dbReference>
<feature type="domain" description="HTH marR-type" evidence="4">
    <location>
        <begin position="5"/>
        <end position="140"/>
    </location>
</feature>
<dbReference type="InterPro" id="IPR000835">
    <property type="entry name" value="HTH_MarR-typ"/>
</dbReference>
<keyword evidence="6" id="KW-1185">Reference proteome</keyword>
<evidence type="ECO:0000259" key="4">
    <source>
        <dbReference type="PROSITE" id="PS50995"/>
    </source>
</evidence>
<name>A0A8J3WEU1_PLARO</name>
<evidence type="ECO:0000313" key="6">
    <source>
        <dbReference type="Proteomes" id="UP000655044"/>
    </source>
</evidence>
<gene>
    <name evidence="5" type="ORF">Pro02_50360</name>
</gene>
<evidence type="ECO:0000256" key="2">
    <source>
        <dbReference type="ARBA" id="ARBA00023125"/>
    </source>
</evidence>
<dbReference type="GO" id="GO:0003677">
    <property type="term" value="F:DNA binding"/>
    <property type="evidence" value="ECO:0007669"/>
    <property type="project" value="UniProtKB-KW"/>
</dbReference>
<dbReference type="PROSITE" id="PS50995">
    <property type="entry name" value="HTH_MARR_2"/>
    <property type="match status" value="1"/>
</dbReference>
<dbReference type="SMART" id="SM00347">
    <property type="entry name" value="HTH_MARR"/>
    <property type="match status" value="1"/>
</dbReference>
<accession>A0A8J3WEU1</accession>
<dbReference type="RefSeq" id="WP_068920495.1">
    <property type="nucleotide sequence ID" value="NZ_BMQP01000029.1"/>
</dbReference>
<dbReference type="CDD" id="cd00090">
    <property type="entry name" value="HTH_ARSR"/>
    <property type="match status" value="1"/>
</dbReference>
<dbReference type="InterPro" id="IPR011991">
    <property type="entry name" value="ArsR-like_HTH"/>
</dbReference>
<protein>
    <submittedName>
        <fullName evidence="5">MarR family transcriptional regulator</fullName>
    </submittedName>
</protein>
<evidence type="ECO:0000256" key="3">
    <source>
        <dbReference type="ARBA" id="ARBA00023163"/>
    </source>
</evidence>
<dbReference type="SUPFAM" id="SSF46785">
    <property type="entry name" value="Winged helix' DNA-binding domain"/>
    <property type="match status" value="1"/>
</dbReference>
<proteinExistence type="predicted"/>
<dbReference type="OrthoDB" id="9807800at2"/>